<name>A0ABT6ZY12_9ACTN</name>
<gene>
    <name evidence="2" type="ORF">NMN56_018655</name>
</gene>
<comment type="caution">
    <text evidence="2">The sequence shown here is derived from an EMBL/GenBank/DDBJ whole genome shotgun (WGS) entry which is preliminary data.</text>
</comment>
<feature type="compositionally biased region" description="Basic and acidic residues" evidence="1">
    <location>
        <begin position="101"/>
        <end position="118"/>
    </location>
</feature>
<keyword evidence="3" id="KW-1185">Reference proteome</keyword>
<evidence type="ECO:0000313" key="3">
    <source>
        <dbReference type="Proteomes" id="UP001214441"/>
    </source>
</evidence>
<proteinExistence type="predicted"/>
<dbReference type="RefSeq" id="WP_274041634.1">
    <property type="nucleotide sequence ID" value="NZ_JANCPR020000017.1"/>
</dbReference>
<organism evidence="2 3">
    <name type="scientific">Streptomyces iconiensis</name>
    <dbReference type="NCBI Taxonomy" id="1384038"/>
    <lineage>
        <taxon>Bacteria</taxon>
        <taxon>Bacillati</taxon>
        <taxon>Actinomycetota</taxon>
        <taxon>Actinomycetes</taxon>
        <taxon>Kitasatosporales</taxon>
        <taxon>Streptomycetaceae</taxon>
        <taxon>Streptomyces</taxon>
    </lineage>
</organism>
<protein>
    <submittedName>
        <fullName evidence="2">Uncharacterized protein</fullName>
    </submittedName>
</protein>
<dbReference type="Proteomes" id="UP001214441">
    <property type="component" value="Unassembled WGS sequence"/>
</dbReference>
<dbReference type="EMBL" id="JANCPR020000017">
    <property type="protein sequence ID" value="MDJ1133950.1"/>
    <property type="molecule type" value="Genomic_DNA"/>
</dbReference>
<evidence type="ECO:0000313" key="2">
    <source>
        <dbReference type="EMBL" id="MDJ1133950.1"/>
    </source>
</evidence>
<evidence type="ECO:0000256" key="1">
    <source>
        <dbReference type="SAM" id="MobiDB-lite"/>
    </source>
</evidence>
<feature type="region of interest" description="Disordered" evidence="1">
    <location>
        <begin position="69"/>
        <end position="118"/>
    </location>
</feature>
<sequence>MSGHALSKVTVTLPQPAAGSVDQDWRFAELTAQCYLDPTLAVRYAVEPHDVLAEFGMRTDAQTPIPALPADTGGELTITSLDPHDPVLVTPRLTGSSVCRTSDDPRDLAPVQRDTRHG</sequence>
<accession>A0ABT6ZY12</accession>
<reference evidence="2 3" key="1">
    <citation type="submission" date="2023-05" db="EMBL/GenBank/DDBJ databases">
        <title>Streptantibioticus silvisoli sp. nov., acidotolerant actinomycetes 1 from pine litter.</title>
        <authorList>
            <person name="Swiecimska M."/>
            <person name="Golinska P."/>
            <person name="Sangal V."/>
            <person name="Wachnowicz B."/>
            <person name="Goodfellow M."/>
        </authorList>
    </citation>
    <scope>NUCLEOTIDE SEQUENCE [LARGE SCALE GENOMIC DNA]</scope>
    <source>
        <strain evidence="2 3">DSM 42109</strain>
    </source>
</reference>